<evidence type="ECO:0000256" key="4">
    <source>
        <dbReference type="ARBA" id="ARBA00022857"/>
    </source>
</evidence>
<keyword evidence="5 8" id="KW-0560">Oxidoreductase</keyword>
<evidence type="ECO:0000256" key="1">
    <source>
        <dbReference type="ARBA" id="ARBA00004871"/>
    </source>
</evidence>
<comment type="subunit">
    <text evidence="8">Homodimer.</text>
</comment>
<feature type="binding site" evidence="8">
    <location>
        <begin position="129"/>
        <end position="133"/>
    </location>
    <ligand>
        <name>NADP(+)</name>
        <dbReference type="ChEBI" id="CHEBI:58349"/>
    </ligand>
</feature>
<dbReference type="InterPro" id="IPR046346">
    <property type="entry name" value="Aminoacid_DH-like_N_sf"/>
</dbReference>
<accession>A0ABU0DRM1</accession>
<dbReference type="SUPFAM" id="SSF51735">
    <property type="entry name" value="NAD(P)-binding Rossmann-fold domains"/>
    <property type="match status" value="1"/>
</dbReference>
<keyword evidence="12" id="KW-1185">Reference proteome</keyword>
<feature type="domain" description="Quinate/shikimate 5-dehydrogenase/glutamyl-tRNA reductase" evidence="9">
    <location>
        <begin position="117"/>
        <end position="192"/>
    </location>
</feature>
<evidence type="ECO:0000256" key="6">
    <source>
        <dbReference type="ARBA" id="ARBA00023141"/>
    </source>
</evidence>
<evidence type="ECO:0000256" key="7">
    <source>
        <dbReference type="ARBA" id="ARBA00049442"/>
    </source>
</evidence>
<dbReference type="PANTHER" id="PTHR21089">
    <property type="entry name" value="SHIKIMATE DEHYDROGENASE"/>
    <property type="match status" value="1"/>
</dbReference>
<reference evidence="11 12" key="1">
    <citation type="submission" date="2023-07" db="EMBL/GenBank/DDBJ databases">
        <title>Genomic Encyclopedia of Type Strains, Phase IV (KMG-IV): sequencing the most valuable type-strain genomes for metagenomic binning, comparative biology and taxonomic classification.</title>
        <authorList>
            <person name="Goeker M."/>
        </authorList>
    </citation>
    <scope>NUCLEOTIDE SEQUENCE [LARGE SCALE GENOMIC DNA]</scope>
    <source>
        <strain evidence="11 12">DSM 15448</strain>
    </source>
</reference>
<comment type="caution">
    <text evidence="8">Lacks conserved residue(s) required for the propagation of feature annotation.</text>
</comment>
<feature type="binding site" evidence="8">
    <location>
        <begin position="14"/>
        <end position="16"/>
    </location>
    <ligand>
        <name>shikimate</name>
        <dbReference type="ChEBI" id="CHEBI:36208"/>
    </ligand>
</feature>
<keyword evidence="6 8" id="KW-0057">Aromatic amino acid biosynthesis</keyword>
<feature type="binding site" evidence="8">
    <location>
        <position position="241"/>
    </location>
    <ligand>
        <name>NADP(+)</name>
        <dbReference type="ChEBI" id="CHEBI:58349"/>
    </ligand>
</feature>
<evidence type="ECO:0000313" key="12">
    <source>
        <dbReference type="Proteomes" id="UP001236723"/>
    </source>
</evidence>
<dbReference type="InterPro" id="IPR013708">
    <property type="entry name" value="Shikimate_DH-bd_N"/>
</dbReference>
<evidence type="ECO:0000256" key="8">
    <source>
        <dbReference type="HAMAP-Rule" id="MF_00222"/>
    </source>
</evidence>
<dbReference type="Pfam" id="PF01488">
    <property type="entry name" value="Shikimate_DH"/>
    <property type="match status" value="1"/>
</dbReference>
<comment type="catalytic activity">
    <reaction evidence="7 8">
        <text>shikimate + NADP(+) = 3-dehydroshikimate + NADPH + H(+)</text>
        <dbReference type="Rhea" id="RHEA:17737"/>
        <dbReference type="ChEBI" id="CHEBI:15378"/>
        <dbReference type="ChEBI" id="CHEBI:16630"/>
        <dbReference type="ChEBI" id="CHEBI:36208"/>
        <dbReference type="ChEBI" id="CHEBI:57783"/>
        <dbReference type="ChEBI" id="CHEBI:58349"/>
        <dbReference type="EC" id="1.1.1.25"/>
    </reaction>
</comment>
<keyword evidence="3 8" id="KW-0028">Amino-acid biosynthesis</keyword>
<feature type="binding site" evidence="8">
    <location>
        <position position="218"/>
    </location>
    <ligand>
        <name>NADP(+)</name>
        <dbReference type="ChEBI" id="CHEBI:58349"/>
    </ligand>
</feature>
<dbReference type="Pfam" id="PF08501">
    <property type="entry name" value="Shikimate_dh_N"/>
    <property type="match status" value="1"/>
</dbReference>
<feature type="binding site" evidence="8">
    <location>
        <position position="101"/>
    </location>
    <ligand>
        <name>shikimate</name>
        <dbReference type="ChEBI" id="CHEBI:36208"/>
    </ligand>
</feature>
<dbReference type="EMBL" id="JAUSUP010000001">
    <property type="protein sequence ID" value="MDQ0351092.1"/>
    <property type="molecule type" value="Genomic_DNA"/>
</dbReference>
<comment type="similarity">
    <text evidence="8">Belongs to the shikimate dehydrogenase family.</text>
</comment>
<dbReference type="NCBIfam" id="TIGR00507">
    <property type="entry name" value="aroE"/>
    <property type="match status" value="1"/>
</dbReference>
<protein>
    <recommendedName>
        <fullName evidence="2 8">Shikimate dehydrogenase (NADP(+))</fullName>
        <shortName evidence="8">SDH</shortName>
        <ecNumber evidence="2 8">1.1.1.25</ecNumber>
    </recommendedName>
</protein>
<evidence type="ECO:0000313" key="11">
    <source>
        <dbReference type="EMBL" id="MDQ0351092.1"/>
    </source>
</evidence>
<comment type="pathway">
    <text evidence="1 8">Metabolic intermediate biosynthesis; chorismate biosynthesis; chorismate from D-erythrose 4-phosphate and phosphoenolpyruvate: step 4/7.</text>
</comment>
<dbReference type="PANTHER" id="PTHR21089:SF1">
    <property type="entry name" value="BIFUNCTIONAL 3-DEHYDROQUINATE DEHYDRATASE_SHIKIMATE DEHYDROGENASE, CHLOROPLASTIC"/>
    <property type="match status" value="1"/>
</dbReference>
<keyword evidence="4 8" id="KW-0521">NADP</keyword>
<evidence type="ECO:0000256" key="5">
    <source>
        <dbReference type="ARBA" id="ARBA00023002"/>
    </source>
</evidence>
<gene>
    <name evidence="8" type="primary">aroE</name>
    <name evidence="11" type="ORF">J2R98_000895</name>
</gene>
<sequence length="266" mass="29841">MFRLGLIGNPVSHSKSPDIHHELLQEHNLKGHYQLIQTEDRDLGNNIEWMKEEGFTGFNVTVPYKEKVIEYLDYLEGSARVMGSVNTVKINQGKLIGYNTDGGGYVKSLLTLSPNFLEDAEAKSILLLGAGGAAKGIAHQLLQSPFKQMDVANRNIERAQSLDHQLGLSNILTLNEAMKELGQYDLVINTTSVGMTPYDGEQVIPLDYVKPGTIVSDIVYKPKWTSFLIDAKKRNCQLLFGESMLYYQAVKAFEIWTNPEYNLNQL</sequence>
<dbReference type="InterPro" id="IPR036291">
    <property type="entry name" value="NAD(P)-bd_dom_sf"/>
</dbReference>
<comment type="caution">
    <text evidence="11">The sequence shown here is derived from an EMBL/GenBank/DDBJ whole genome shotgun (WGS) entry which is preliminary data.</text>
</comment>
<dbReference type="Proteomes" id="UP001236723">
    <property type="component" value="Unassembled WGS sequence"/>
</dbReference>
<dbReference type="GO" id="GO:0004764">
    <property type="term" value="F:shikimate 3-dehydrogenase (NADP+) activity"/>
    <property type="evidence" value="ECO:0007669"/>
    <property type="project" value="UniProtKB-EC"/>
</dbReference>
<feature type="active site" description="Proton acceptor" evidence="8">
    <location>
        <position position="65"/>
    </location>
</feature>
<feature type="binding site" evidence="8">
    <location>
        <position position="61"/>
    </location>
    <ligand>
        <name>shikimate</name>
        <dbReference type="ChEBI" id="CHEBI:36208"/>
    </ligand>
</feature>
<proteinExistence type="inferred from homology"/>
<organism evidence="11 12">
    <name type="scientific">Alkalibacillus filiformis</name>
    <dbReference type="NCBI Taxonomy" id="200990"/>
    <lineage>
        <taxon>Bacteria</taxon>
        <taxon>Bacillati</taxon>
        <taxon>Bacillota</taxon>
        <taxon>Bacilli</taxon>
        <taxon>Bacillales</taxon>
        <taxon>Bacillaceae</taxon>
        <taxon>Alkalibacillus</taxon>
    </lineage>
</organism>
<feature type="binding site" evidence="8">
    <location>
        <position position="86"/>
    </location>
    <ligand>
        <name>shikimate</name>
        <dbReference type="ChEBI" id="CHEBI:36208"/>
    </ligand>
</feature>
<feature type="binding site" evidence="8">
    <location>
        <position position="220"/>
    </location>
    <ligand>
        <name>shikimate</name>
        <dbReference type="ChEBI" id="CHEBI:36208"/>
    </ligand>
</feature>
<dbReference type="HAMAP" id="MF_00222">
    <property type="entry name" value="Shikimate_DH_AroE"/>
    <property type="match status" value="1"/>
</dbReference>
<dbReference type="EC" id="1.1.1.25" evidence="2 8"/>
<feature type="binding site" evidence="8">
    <location>
        <position position="248"/>
    </location>
    <ligand>
        <name>shikimate</name>
        <dbReference type="ChEBI" id="CHEBI:36208"/>
    </ligand>
</feature>
<dbReference type="Gene3D" id="3.40.50.10860">
    <property type="entry name" value="Leucine Dehydrogenase, chain A, domain 1"/>
    <property type="match status" value="1"/>
</dbReference>
<evidence type="ECO:0000256" key="3">
    <source>
        <dbReference type="ARBA" id="ARBA00022605"/>
    </source>
</evidence>
<dbReference type="InterPro" id="IPR006151">
    <property type="entry name" value="Shikm_DH/Glu-tRNA_Rdtase"/>
</dbReference>
<name>A0ABU0DRM1_9BACI</name>
<dbReference type="Gene3D" id="3.40.50.720">
    <property type="entry name" value="NAD(P)-binding Rossmann-like Domain"/>
    <property type="match status" value="1"/>
</dbReference>
<dbReference type="InterPro" id="IPR022893">
    <property type="entry name" value="Shikimate_DH_fam"/>
</dbReference>
<comment type="function">
    <text evidence="8">Involved in the biosynthesis of the chorismate, which leads to the biosynthesis of aromatic amino acids. Catalyzes the reversible NADPH linked reduction of 3-dehydroshikimate (DHSA) to yield shikimate (SA).</text>
</comment>
<evidence type="ECO:0000256" key="2">
    <source>
        <dbReference type="ARBA" id="ARBA00012962"/>
    </source>
</evidence>
<dbReference type="InterPro" id="IPR011342">
    <property type="entry name" value="Shikimate_DH"/>
</dbReference>
<dbReference type="SUPFAM" id="SSF53223">
    <property type="entry name" value="Aminoacid dehydrogenase-like, N-terminal domain"/>
    <property type="match status" value="1"/>
</dbReference>
<dbReference type="RefSeq" id="WP_307066487.1">
    <property type="nucleotide sequence ID" value="NZ_JAUSUP010000001.1"/>
</dbReference>
<evidence type="ECO:0000259" key="10">
    <source>
        <dbReference type="Pfam" id="PF08501"/>
    </source>
</evidence>
<feature type="domain" description="Shikimate dehydrogenase substrate binding N-terminal" evidence="10">
    <location>
        <begin position="6"/>
        <end position="88"/>
    </location>
</feature>
<evidence type="ECO:0000259" key="9">
    <source>
        <dbReference type="Pfam" id="PF01488"/>
    </source>
</evidence>
<dbReference type="CDD" id="cd01065">
    <property type="entry name" value="NAD_bind_Shikimate_DH"/>
    <property type="match status" value="1"/>
</dbReference>